<dbReference type="Pfam" id="PF20037">
    <property type="entry name" value="DUF6440"/>
    <property type="match status" value="1"/>
</dbReference>
<accession>A0A645IU88</accession>
<comment type="caution">
    <text evidence="2">The sequence shown here is derived from an EMBL/GenBank/DDBJ whole genome shotgun (WGS) entry which is preliminary data.</text>
</comment>
<dbReference type="EMBL" id="VSSQ01123235">
    <property type="protein sequence ID" value="MPN54717.1"/>
    <property type="molecule type" value="Genomic_DNA"/>
</dbReference>
<name>A0A645IU88_9ZZZZ</name>
<gene>
    <name evidence="2" type="ORF">SDC9_202394</name>
</gene>
<dbReference type="InterPro" id="IPR045515">
    <property type="entry name" value="DUF6440"/>
</dbReference>
<sequence>MDKEKRFVKIYTQGVVSTQEIWQDTETGVQYFWVASGYAGGLTPLLDASGHPVVGPVKP</sequence>
<feature type="domain" description="DUF6440" evidence="1">
    <location>
        <begin position="6"/>
        <end position="54"/>
    </location>
</feature>
<organism evidence="2">
    <name type="scientific">bioreactor metagenome</name>
    <dbReference type="NCBI Taxonomy" id="1076179"/>
    <lineage>
        <taxon>unclassified sequences</taxon>
        <taxon>metagenomes</taxon>
        <taxon>ecological metagenomes</taxon>
    </lineage>
</organism>
<evidence type="ECO:0000313" key="2">
    <source>
        <dbReference type="EMBL" id="MPN54717.1"/>
    </source>
</evidence>
<reference evidence="2" key="1">
    <citation type="submission" date="2019-08" db="EMBL/GenBank/DDBJ databases">
        <authorList>
            <person name="Kucharzyk K."/>
            <person name="Murdoch R.W."/>
            <person name="Higgins S."/>
            <person name="Loffler F."/>
        </authorList>
    </citation>
    <scope>NUCLEOTIDE SEQUENCE</scope>
</reference>
<proteinExistence type="predicted"/>
<evidence type="ECO:0000259" key="1">
    <source>
        <dbReference type="Pfam" id="PF20037"/>
    </source>
</evidence>
<dbReference type="AlphaFoldDB" id="A0A645IU88"/>
<protein>
    <recommendedName>
        <fullName evidence="1">DUF6440 domain-containing protein</fullName>
    </recommendedName>
</protein>